<dbReference type="InterPro" id="IPR003140">
    <property type="entry name" value="PLipase/COase/thioEstase"/>
</dbReference>
<dbReference type="AlphaFoldDB" id="A0A370TS26"/>
<dbReference type="PANTHER" id="PTHR10655:SF63">
    <property type="entry name" value="PHOSPHOLIPASE_CARBOXYLESTERASE_THIOESTERASE DOMAIN-CONTAINING PROTEIN"/>
    <property type="match status" value="1"/>
</dbReference>
<dbReference type="InterPro" id="IPR029058">
    <property type="entry name" value="AB_hydrolase_fold"/>
</dbReference>
<evidence type="ECO:0000313" key="4">
    <source>
        <dbReference type="Proteomes" id="UP000254866"/>
    </source>
</evidence>
<dbReference type="OrthoDB" id="2418081at2759"/>
<dbReference type="GeneID" id="43595519"/>
<dbReference type="Pfam" id="PF02230">
    <property type="entry name" value="Abhydrolase_2"/>
    <property type="match status" value="1"/>
</dbReference>
<evidence type="ECO:0000256" key="1">
    <source>
        <dbReference type="ARBA" id="ARBA00006499"/>
    </source>
</evidence>
<evidence type="ECO:0000313" key="3">
    <source>
        <dbReference type="EMBL" id="RDL38330.1"/>
    </source>
</evidence>
<dbReference type="Gene3D" id="3.40.50.1820">
    <property type="entry name" value="alpha/beta hydrolase"/>
    <property type="match status" value="1"/>
</dbReference>
<comment type="caution">
    <text evidence="3">The sequence shown here is derived from an EMBL/GenBank/DDBJ whole genome shotgun (WGS) entry which is preliminary data.</text>
</comment>
<dbReference type="PANTHER" id="PTHR10655">
    <property type="entry name" value="LYSOPHOSPHOLIPASE-RELATED"/>
    <property type="match status" value="1"/>
</dbReference>
<dbReference type="EMBL" id="NPIC01000002">
    <property type="protein sequence ID" value="RDL38330.1"/>
    <property type="molecule type" value="Genomic_DNA"/>
</dbReference>
<gene>
    <name evidence="3" type="ORF">BP5553_02670</name>
</gene>
<protein>
    <recommendedName>
        <fullName evidence="2">Phospholipase/carboxylesterase/thioesterase domain-containing protein</fullName>
    </recommendedName>
</protein>
<reference evidence="3 4" key="1">
    <citation type="journal article" date="2018" name="IMA Fungus">
        <title>IMA Genome-F 9: Draft genome sequence of Annulohypoxylon stygium, Aspergillus mulundensis, Berkeleyomyces basicola (syn. Thielaviopsis basicola), Ceratocystis smalleyi, two Cercospora beticola strains, Coleophoma cylindrospora, Fusarium fracticaudum, Phialophora cf. hyalina, and Morchella septimelata.</title>
        <authorList>
            <person name="Wingfield B.D."/>
            <person name="Bills G.F."/>
            <person name="Dong Y."/>
            <person name="Huang W."/>
            <person name="Nel W.J."/>
            <person name="Swalarsk-Parry B.S."/>
            <person name="Vaghefi N."/>
            <person name="Wilken P.M."/>
            <person name="An Z."/>
            <person name="de Beer Z.W."/>
            <person name="De Vos L."/>
            <person name="Chen L."/>
            <person name="Duong T.A."/>
            <person name="Gao Y."/>
            <person name="Hammerbacher A."/>
            <person name="Kikkert J.R."/>
            <person name="Li Y."/>
            <person name="Li H."/>
            <person name="Li K."/>
            <person name="Li Q."/>
            <person name="Liu X."/>
            <person name="Ma X."/>
            <person name="Naidoo K."/>
            <person name="Pethybridge S.J."/>
            <person name="Sun J."/>
            <person name="Steenkamp E.T."/>
            <person name="van der Nest M.A."/>
            <person name="van Wyk S."/>
            <person name="Wingfield M.J."/>
            <person name="Xiong C."/>
            <person name="Yue Q."/>
            <person name="Zhang X."/>
        </authorList>
    </citation>
    <scope>NUCLEOTIDE SEQUENCE [LARGE SCALE GENOMIC DNA]</scope>
    <source>
        <strain evidence="3 4">BP 5553</strain>
    </source>
</reference>
<accession>A0A370TS26</accession>
<feature type="domain" description="Phospholipase/carboxylesterase/thioesterase" evidence="2">
    <location>
        <begin position="15"/>
        <end position="170"/>
    </location>
</feature>
<dbReference type="Proteomes" id="UP000254866">
    <property type="component" value="Unassembled WGS sequence"/>
</dbReference>
<organism evidence="3 4">
    <name type="scientific">Venustampulla echinocandica</name>
    <dbReference type="NCBI Taxonomy" id="2656787"/>
    <lineage>
        <taxon>Eukaryota</taxon>
        <taxon>Fungi</taxon>
        <taxon>Dikarya</taxon>
        <taxon>Ascomycota</taxon>
        <taxon>Pezizomycotina</taxon>
        <taxon>Leotiomycetes</taxon>
        <taxon>Helotiales</taxon>
        <taxon>Pleuroascaceae</taxon>
        <taxon>Venustampulla</taxon>
    </lineage>
</organism>
<proteinExistence type="inferred from homology"/>
<dbReference type="InterPro" id="IPR050565">
    <property type="entry name" value="LYPA1-2/EST-like"/>
</dbReference>
<name>A0A370TS26_9HELO</name>
<dbReference type="SUPFAM" id="SSF53474">
    <property type="entry name" value="alpha/beta-Hydrolases"/>
    <property type="match status" value="1"/>
</dbReference>
<dbReference type="GO" id="GO:0008474">
    <property type="term" value="F:palmitoyl-(protein) hydrolase activity"/>
    <property type="evidence" value="ECO:0007669"/>
    <property type="project" value="TreeGrafter"/>
</dbReference>
<evidence type="ECO:0000259" key="2">
    <source>
        <dbReference type="Pfam" id="PF02230"/>
    </source>
</evidence>
<keyword evidence="4" id="KW-1185">Reference proteome</keyword>
<dbReference type="STRING" id="2656787.A0A370TS26"/>
<sequence>MEKSQKAAPALQAGTFVIQSTSAHTHTIILLHGLGSNGQKFGSELIESGVSSAGMKLTEIYPGAKFVFPTAKKRRSSAFHRARLNQWFNIASLDDPAYRREVQLQGLAESALEIREILAQELVTIPSRNIILGGFSQGCAMSLSILLTLEFPLGGFVGMSGWLPFRDDIDDMINSDRTPDDEGNEDTFSFGGNEEYDVLEPSVATINYVRDLLSMDALNISTSKNSQTSLTTPVSLAHGEDDEKVKVRLGQEAAQTLSSLGIQTTWKCYPG</sequence>
<dbReference type="RefSeq" id="XP_031870986.1">
    <property type="nucleotide sequence ID" value="XM_032011293.1"/>
</dbReference>
<dbReference type="GO" id="GO:0005737">
    <property type="term" value="C:cytoplasm"/>
    <property type="evidence" value="ECO:0007669"/>
    <property type="project" value="TreeGrafter"/>
</dbReference>
<comment type="similarity">
    <text evidence="1">Belongs to the AB hydrolase superfamily. AB hydrolase 2 family.</text>
</comment>
<dbReference type="GO" id="GO:0052689">
    <property type="term" value="F:carboxylic ester hydrolase activity"/>
    <property type="evidence" value="ECO:0007669"/>
    <property type="project" value="TreeGrafter"/>
</dbReference>